<proteinExistence type="predicted"/>
<sequence>MPSMPQPRAPTSQSPTSPFSQTHGTRHTLGPVCWITGQMSYIPNNAIPFGYENDLDPAQLYVGKLQYKGEWYAGKVGQELSGIDIAYKGKEVGSSARYSVLCGDSTCFAWLLVPEGKSFEGDKSIVPGGWALVSVGTKATGAKVFIAAVDYYGGRQIGEVLCGKKVASIPFGGSEILITPFYVLMIKEEKLPELTDTEQSTV</sequence>
<gene>
    <name evidence="2" type="ORF">BOTBODRAFT_225325</name>
</gene>
<evidence type="ECO:0000313" key="3">
    <source>
        <dbReference type="Proteomes" id="UP000027195"/>
    </source>
</evidence>
<protein>
    <submittedName>
        <fullName evidence="2">Uncharacterized protein</fullName>
    </submittedName>
</protein>
<evidence type="ECO:0000313" key="2">
    <source>
        <dbReference type="EMBL" id="KDQ17119.1"/>
    </source>
</evidence>
<feature type="compositionally biased region" description="Low complexity" evidence="1">
    <location>
        <begin position="10"/>
        <end position="22"/>
    </location>
</feature>
<name>A0A067MNI3_BOTB1</name>
<dbReference type="HOGENOM" id="CLU_1354399_0_0_1"/>
<dbReference type="OrthoDB" id="1925699at2759"/>
<feature type="region of interest" description="Disordered" evidence="1">
    <location>
        <begin position="1"/>
        <end position="25"/>
    </location>
</feature>
<dbReference type="PANTHER" id="PTHR31649">
    <property type="entry name" value="AGAP009604-PA"/>
    <property type="match status" value="1"/>
</dbReference>
<dbReference type="Proteomes" id="UP000027195">
    <property type="component" value="Unassembled WGS sequence"/>
</dbReference>
<dbReference type="InterPro" id="IPR006616">
    <property type="entry name" value="DM9_repeat"/>
</dbReference>
<evidence type="ECO:0000256" key="1">
    <source>
        <dbReference type="SAM" id="MobiDB-lite"/>
    </source>
</evidence>
<dbReference type="PANTHER" id="PTHR31649:SF1">
    <property type="entry name" value="FARNESOIC ACID O-METHYL TRANSFERASE DOMAIN-CONTAINING PROTEIN"/>
    <property type="match status" value="1"/>
</dbReference>
<dbReference type="AlphaFoldDB" id="A0A067MNI3"/>
<dbReference type="Pfam" id="PF11901">
    <property type="entry name" value="DM9"/>
    <property type="match status" value="1"/>
</dbReference>
<organism evidence="2 3">
    <name type="scientific">Botryobasidium botryosum (strain FD-172 SS1)</name>
    <dbReference type="NCBI Taxonomy" id="930990"/>
    <lineage>
        <taxon>Eukaryota</taxon>
        <taxon>Fungi</taxon>
        <taxon>Dikarya</taxon>
        <taxon>Basidiomycota</taxon>
        <taxon>Agaricomycotina</taxon>
        <taxon>Agaricomycetes</taxon>
        <taxon>Cantharellales</taxon>
        <taxon>Botryobasidiaceae</taxon>
        <taxon>Botryobasidium</taxon>
    </lineage>
</organism>
<dbReference type="EMBL" id="KL198025">
    <property type="protein sequence ID" value="KDQ17119.1"/>
    <property type="molecule type" value="Genomic_DNA"/>
</dbReference>
<reference evidence="3" key="1">
    <citation type="journal article" date="2014" name="Proc. Natl. Acad. Sci. U.S.A.">
        <title>Extensive sampling of basidiomycete genomes demonstrates inadequacy of the white-rot/brown-rot paradigm for wood decay fungi.</title>
        <authorList>
            <person name="Riley R."/>
            <person name="Salamov A.A."/>
            <person name="Brown D.W."/>
            <person name="Nagy L.G."/>
            <person name="Floudas D."/>
            <person name="Held B.W."/>
            <person name="Levasseur A."/>
            <person name="Lombard V."/>
            <person name="Morin E."/>
            <person name="Otillar R."/>
            <person name="Lindquist E.A."/>
            <person name="Sun H."/>
            <person name="LaButti K.M."/>
            <person name="Schmutz J."/>
            <person name="Jabbour D."/>
            <person name="Luo H."/>
            <person name="Baker S.E."/>
            <person name="Pisabarro A.G."/>
            <person name="Walton J.D."/>
            <person name="Blanchette R.A."/>
            <person name="Henrissat B."/>
            <person name="Martin F."/>
            <person name="Cullen D."/>
            <person name="Hibbett D.S."/>
            <person name="Grigoriev I.V."/>
        </authorList>
    </citation>
    <scope>NUCLEOTIDE SEQUENCE [LARGE SCALE GENOMIC DNA]</scope>
    <source>
        <strain evidence="3">FD-172 SS1</strain>
    </source>
</reference>
<accession>A0A067MNI3</accession>
<dbReference type="InParanoid" id="A0A067MNI3"/>
<keyword evidence="3" id="KW-1185">Reference proteome</keyword>